<dbReference type="PATRIC" id="fig|1291379.3.peg.2643"/>
<sequence length="57" mass="6838">MDEKGFYTDKISDEGPFLIIFNNSYTKERHRITLILPKNIETSKFTRKVFNWLKSIL</sequence>
<protein>
    <submittedName>
        <fullName evidence="1">Uncharacterized protein</fullName>
    </submittedName>
</protein>
<organism evidence="1 2">
    <name type="scientific">Treponema pedis str. T A4</name>
    <dbReference type="NCBI Taxonomy" id="1291379"/>
    <lineage>
        <taxon>Bacteria</taxon>
        <taxon>Pseudomonadati</taxon>
        <taxon>Spirochaetota</taxon>
        <taxon>Spirochaetia</taxon>
        <taxon>Spirochaetales</taxon>
        <taxon>Treponemataceae</taxon>
        <taxon>Treponema</taxon>
    </lineage>
</organism>
<evidence type="ECO:0000313" key="2">
    <source>
        <dbReference type="Proteomes" id="UP000015620"/>
    </source>
</evidence>
<dbReference type="Proteomes" id="UP000015620">
    <property type="component" value="Chromosome"/>
</dbReference>
<evidence type="ECO:0000313" key="1">
    <source>
        <dbReference type="EMBL" id="AGT45142.1"/>
    </source>
</evidence>
<dbReference type="AlphaFoldDB" id="S5ZR37"/>
<dbReference type="KEGG" id="tped:TPE_2670"/>
<name>S5ZR37_9SPIR</name>
<accession>S5ZR37</accession>
<reference evidence="1 2" key="1">
    <citation type="journal article" date="2013" name="PLoS ONE">
        <title>Genome-Wide Relatedness of Treponema pedis, from Gingiva and Necrotic Skin Lesions of Pigs, with the Human Oral Pathogen Treponema denticola.</title>
        <authorList>
            <person name="Svartstrom O."/>
            <person name="Mushtaq M."/>
            <person name="Pringle M."/>
            <person name="Segerman B."/>
        </authorList>
    </citation>
    <scope>NUCLEOTIDE SEQUENCE [LARGE SCALE GENOMIC DNA]</scope>
    <source>
        <strain evidence="1">T A4</strain>
    </source>
</reference>
<dbReference type="HOGENOM" id="CLU_2995353_0_0_12"/>
<dbReference type="STRING" id="1291379.TPE_2670"/>
<dbReference type="EMBL" id="CP004120">
    <property type="protein sequence ID" value="AGT45142.1"/>
    <property type="molecule type" value="Genomic_DNA"/>
</dbReference>
<gene>
    <name evidence="1" type="ORF">TPE_2670</name>
</gene>
<proteinExistence type="predicted"/>
<keyword evidence="2" id="KW-1185">Reference proteome</keyword>